<keyword evidence="5 7" id="KW-0472">Membrane</keyword>
<feature type="disulfide bond" evidence="6">
    <location>
        <begin position="142"/>
        <end position="172"/>
    </location>
</feature>
<dbReference type="InterPro" id="IPR008952">
    <property type="entry name" value="Tetraspanin_EC2_sf"/>
</dbReference>
<dbReference type="AlphaFoldDB" id="A0A665TCX2"/>
<feature type="transmembrane region" description="Helical" evidence="7">
    <location>
        <begin position="49"/>
        <end position="71"/>
    </location>
</feature>
<comment type="similarity">
    <text evidence="2 7">Belongs to the tetraspanin (TM4SF) family.</text>
</comment>
<proteinExistence type="inferred from homology"/>
<gene>
    <name evidence="8" type="primary">LOC115036504</name>
</gene>
<dbReference type="PRINTS" id="PR00259">
    <property type="entry name" value="TMFOUR"/>
</dbReference>
<dbReference type="Ensembl" id="ENSENLT00000008057.1">
    <property type="protein sequence ID" value="ENSENLP00000007709.1"/>
    <property type="gene ID" value="ENSENLG00000003731.1"/>
</dbReference>
<evidence type="ECO:0000256" key="6">
    <source>
        <dbReference type="PIRSR" id="PIRSR002419-1"/>
    </source>
</evidence>
<evidence type="ECO:0000313" key="9">
    <source>
        <dbReference type="Proteomes" id="UP000472264"/>
    </source>
</evidence>
<feature type="transmembrane region" description="Helical" evidence="7">
    <location>
        <begin position="203"/>
        <end position="229"/>
    </location>
</feature>
<feature type="transmembrane region" description="Helical" evidence="7">
    <location>
        <begin position="78"/>
        <end position="95"/>
    </location>
</feature>
<dbReference type="InParanoid" id="A0A665TCX2"/>
<reference evidence="8" key="1">
    <citation type="submission" date="2021-04" db="EMBL/GenBank/DDBJ databases">
        <authorList>
            <consortium name="Wellcome Sanger Institute Data Sharing"/>
        </authorList>
    </citation>
    <scope>NUCLEOTIDE SEQUENCE [LARGE SCALE GENOMIC DNA]</scope>
</reference>
<protein>
    <recommendedName>
        <fullName evidence="7">Tetraspanin</fullName>
    </recommendedName>
</protein>
<evidence type="ECO:0000256" key="1">
    <source>
        <dbReference type="ARBA" id="ARBA00004141"/>
    </source>
</evidence>
<keyword evidence="3 7" id="KW-0812">Transmembrane</keyword>
<accession>A0A665TCX2</accession>
<dbReference type="OrthoDB" id="5982705at2759"/>
<sequence length="264" mass="29703">MAKVNVCLRRVFSIFNVFFAIVGGLIIIFALVCQLITSLHGDFAVSHLGGIILLYVLGIITMVIAILGAYGAHRERKLPMIIFLICMVMGTMMLFRSGVNSLLIHPQLESLIKNEFETFIPLDRAPENKREMVSTMQEQLHCCGLFSHSDWENKYPDSCLCDPEVVEEPGECQAVNYLTVMMSQKYIYSKTCLPIIIEGIKPIIIISICMNFVLLVLALLGMILSSIIIHQMQKIPHQPTVMTVPAMFSPSPPKYQELQTPPHY</sequence>
<name>A0A665TCX2_ECHNA</name>
<evidence type="ECO:0000256" key="5">
    <source>
        <dbReference type="ARBA" id="ARBA00023136"/>
    </source>
</evidence>
<feature type="transmembrane region" description="Helical" evidence="7">
    <location>
        <begin position="12"/>
        <end position="37"/>
    </location>
</feature>
<keyword evidence="4 7" id="KW-1133">Transmembrane helix</keyword>
<reference evidence="8" key="3">
    <citation type="submission" date="2025-09" db="UniProtKB">
        <authorList>
            <consortium name="Ensembl"/>
        </authorList>
    </citation>
    <scope>IDENTIFICATION</scope>
</reference>
<keyword evidence="9" id="KW-1185">Reference proteome</keyword>
<evidence type="ECO:0000256" key="7">
    <source>
        <dbReference type="RuleBase" id="RU361218"/>
    </source>
</evidence>
<reference evidence="8" key="2">
    <citation type="submission" date="2025-08" db="UniProtKB">
        <authorList>
            <consortium name="Ensembl"/>
        </authorList>
    </citation>
    <scope>IDENTIFICATION</scope>
</reference>
<dbReference type="PANTHER" id="PTHR19282">
    <property type="entry name" value="TETRASPANIN"/>
    <property type="match status" value="1"/>
</dbReference>
<dbReference type="GO" id="GO:0016020">
    <property type="term" value="C:membrane"/>
    <property type="evidence" value="ECO:0007669"/>
    <property type="project" value="UniProtKB-SubCell"/>
</dbReference>
<dbReference type="OMA" id="IMIHQLR"/>
<feature type="disulfide bond" evidence="6">
    <location>
        <begin position="143"/>
        <end position="161"/>
    </location>
</feature>
<dbReference type="Gene3D" id="1.10.1450.10">
    <property type="entry name" value="Tetraspanin"/>
    <property type="match status" value="1"/>
</dbReference>
<dbReference type="RefSeq" id="XP_029350542.1">
    <property type="nucleotide sequence ID" value="XM_029494682.1"/>
</dbReference>
<dbReference type="Proteomes" id="UP000472264">
    <property type="component" value="Chromosome 23"/>
</dbReference>
<dbReference type="GeneID" id="115036504"/>
<dbReference type="PIRSF" id="PIRSF002419">
    <property type="entry name" value="Tetraspanin"/>
    <property type="match status" value="1"/>
</dbReference>
<comment type="subcellular location">
    <subcellularLocation>
        <location evidence="1 7">Membrane</location>
        <topology evidence="1 7">Multi-pass membrane protein</topology>
    </subcellularLocation>
</comment>
<evidence type="ECO:0000256" key="4">
    <source>
        <dbReference type="ARBA" id="ARBA00022989"/>
    </source>
</evidence>
<evidence type="ECO:0000256" key="2">
    <source>
        <dbReference type="ARBA" id="ARBA00006840"/>
    </source>
</evidence>
<dbReference type="InterPro" id="IPR018499">
    <property type="entry name" value="Tetraspanin/Peripherin"/>
</dbReference>
<evidence type="ECO:0000256" key="3">
    <source>
        <dbReference type="ARBA" id="ARBA00022692"/>
    </source>
</evidence>
<dbReference type="InterPro" id="IPR000301">
    <property type="entry name" value="Tetraspanin_animals"/>
</dbReference>
<organism evidence="8 9">
    <name type="scientific">Echeneis naucrates</name>
    <name type="common">Live sharksucker</name>
    <dbReference type="NCBI Taxonomy" id="173247"/>
    <lineage>
        <taxon>Eukaryota</taxon>
        <taxon>Metazoa</taxon>
        <taxon>Chordata</taxon>
        <taxon>Craniata</taxon>
        <taxon>Vertebrata</taxon>
        <taxon>Euteleostomi</taxon>
        <taxon>Actinopterygii</taxon>
        <taxon>Neopterygii</taxon>
        <taxon>Teleostei</taxon>
        <taxon>Neoteleostei</taxon>
        <taxon>Acanthomorphata</taxon>
        <taxon>Carangaria</taxon>
        <taxon>Carangiformes</taxon>
        <taxon>Echeneidae</taxon>
        <taxon>Echeneis</taxon>
    </lineage>
</organism>
<dbReference type="SUPFAM" id="SSF48652">
    <property type="entry name" value="Tetraspanin"/>
    <property type="match status" value="1"/>
</dbReference>
<keyword evidence="6" id="KW-1015">Disulfide bond</keyword>
<evidence type="ECO:0000313" key="8">
    <source>
        <dbReference type="Ensembl" id="ENSENLP00000007709.1"/>
    </source>
</evidence>
<dbReference type="Pfam" id="PF00335">
    <property type="entry name" value="Tetraspanin"/>
    <property type="match status" value="1"/>
</dbReference>